<proteinExistence type="predicted"/>
<organism evidence="1 2">
    <name type="scientific">Glomus cerebriforme</name>
    <dbReference type="NCBI Taxonomy" id="658196"/>
    <lineage>
        <taxon>Eukaryota</taxon>
        <taxon>Fungi</taxon>
        <taxon>Fungi incertae sedis</taxon>
        <taxon>Mucoromycota</taxon>
        <taxon>Glomeromycotina</taxon>
        <taxon>Glomeromycetes</taxon>
        <taxon>Glomerales</taxon>
        <taxon>Glomeraceae</taxon>
        <taxon>Glomus</taxon>
    </lineage>
</organism>
<sequence>MENHEKSKFWFTSFMGFFYQLDYDRLYLIEEINDSFDSLRDKNIIIGKYLLSLFYYRDIILDINYENELLNLQKFAKSGDLEAKYNLAIRYQNGIGTKIDYKKAFKLFLSTAKKNNSDAQYNLAICYMDGNGTHKDKKEALKWFLKSEYPANKMKSIFTKIKSEKREFEKILKLAIANDSKA</sequence>
<dbReference type="STRING" id="658196.A0A397SUK2"/>
<gene>
    <name evidence="1" type="ORF">C1645_824543</name>
</gene>
<dbReference type="PANTHER" id="PTHR43628">
    <property type="entry name" value="ACTIVATOR OF C KINASE PROTEIN 1-RELATED"/>
    <property type="match status" value="1"/>
</dbReference>
<dbReference type="Pfam" id="PF08238">
    <property type="entry name" value="Sel1"/>
    <property type="match status" value="2"/>
</dbReference>
<protein>
    <submittedName>
        <fullName evidence="1">Uncharacterized protein</fullName>
    </submittedName>
</protein>
<dbReference type="InterPro" id="IPR006597">
    <property type="entry name" value="Sel1-like"/>
</dbReference>
<dbReference type="InterPro" id="IPR052945">
    <property type="entry name" value="Mitotic_Regulator"/>
</dbReference>
<keyword evidence="2" id="KW-1185">Reference proteome</keyword>
<dbReference type="PANTHER" id="PTHR43628:SF1">
    <property type="entry name" value="CHITIN SYNTHASE REGULATORY FACTOR 2-RELATED"/>
    <property type="match status" value="1"/>
</dbReference>
<dbReference type="SMART" id="SM00671">
    <property type="entry name" value="SEL1"/>
    <property type="match status" value="3"/>
</dbReference>
<evidence type="ECO:0000313" key="1">
    <source>
        <dbReference type="EMBL" id="RIA89658.1"/>
    </source>
</evidence>
<reference evidence="1 2" key="1">
    <citation type="submission" date="2018-06" db="EMBL/GenBank/DDBJ databases">
        <title>Comparative genomics reveals the genomic features of Rhizophagus irregularis, R. cerebriforme, R. diaphanum and Gigaspora rosea, and their symbiotic lifestyle signature.</title>
        <authorList>
            <person name="Morin E."/>
            <person name="San Clemente H."/>
            <person name="Chen E.C.H."/>
            <person name="De La Providencia I."/>
            <person name="Hainaut M."/>
            <person name="Kuo A."/>
            <person name="Kohler A."/>
            <person name="Murat C."/>
            <person name="Tang N."/>
            <person name="Roy S."/>
            <person name="Loubradou J."/>
            <person name="Henrissat B."/>
            <person name="Grigoriev I.V."/>
            <person name="Corradi N."/>
            <person name="Roux C."/>
            <person name="Martin F.M."/>
        </authorList>
    </citation>
    <scope>NUCLEOTIDE SEQUENCE [LARGE SCALE GENOMIC DNA]</scope>
    <source>
        <strain evidence="1 2">DAOM 227022</strain>
    </source>
</reference>
<dbReference type="Proteomes" id="UP000265703">
    <property type="component" value="Unassembled WGS sequence"/>
</dbReference>
<dbReference type="EMBL" id="QKYT01000211">
    <property type="protein sequence ID" value="RIA89658.1"/>
    <property type="molecule type" value="Genomic_DNA"/>
</dbReference>
<accession>A0A397SUK2</accession>
<dbReference type="Gene3D" id="1.25.40.10">
    <property type="entry name" value="Tetratricopeptide repeat domain"/>
    <property type="match status" value="1"/>
</dbReference>
<dbReference type="SUPFAM" id="SSF81901">
    <property type="entry name" value="HCP-like"/>
    <property type="match status" value="1"/>
</dbReference>
<evidence type="ECO:0000313" key="2">
    <source>
        <dbReference type="Proteomes" id="UP000265703"/>
    </source>
</evidence>
<comment type="caution">
    <text evidence="1">The sequence shown here is derived from an EMBL/GenBank/DDBJ whole genome shotgun (WGS) entry which is preliminary data.</text>
</comment>
<name>A0A397SUK2_9GLOM</name>
<dbReference type="InterPro" id="IPR011990">
    <property type="entry name" value="TPR-like_helical_dom_sf"/>
</dbReference>
<dbReference type="OrthoDB" id="2384430at2759"/>
<dbReference type="AlphaFoldDB" id="A0A397SUK2"/>